<dbReference type="AlphaFoldDB" id="A0A4W6DEF8"/>
<keyword evidence="5" id="KW-0966">Cell projection</keyword>
<evidence type="ECO:0000256" key="6">
    <source>
        <dbReference type="SAM" id="MobiDB-lite"/>
    </source>
</evidence>
<dbReference type="Proteomes" id="UP000314980">
    <property type="component" value="Unassembled WGS sequence"/>
</dbReference>
<dbReference type="GeneTree" id="ENSGT00510000047471"/>
<feature type="compositionally biased region" description="Basic and acidic residues" evidence="6">
    <location>
        <begin position="197"/>
        <end position="207"/>
    </location>
</feature>
<evidence type="ECO:0000256" key="3">
    <source>
        <dbReference type="ARBA" id="ARBA00022794"/>
    </source>
</evidence>
<sequence length="220" mass="25583">VVGWQEKLFSQYEMELFQNESACQTPLDRQYHTEVKALNRAKGRRNHRIFTYTDHDRYTNCLPFHQLVGLSPPLHPTFLAERMASVRHRRQDRRTMDCSIPKSKIINWEPTEEFVKNSHVVNNSMQTMHIMGDLGPSGRLGQKENESLLVTIKTDGTGTVIVKPDFNKGKEPYRIVTEGEKREVWRLTVENVSTTMKPEEKDREQNMYKDVSSSSSPCRI</sequence>
<dbReference type="GO" id="GO:0036038">
    <property type="term" value="C:MKS complex"/>
    <property type="evidence" value="ECO:0007669"/>
    <property type="project" value="TreeGrafter"/>
</dbReference>
<organism evidence="7 8">
    <name type="scientific">Lates calcarifer</name>
    <name type="common">Barramundi</name>
    <name type="synonym">Holocentrus calcarifer</name>
    <dbReference type="NCBI Taxonomy" id="8187"/>
    <lineage>
        <taxon>Eukaryota</taxon>
        <taxon>Metazoa</taxon>
        <taxon>Chordata</taxon>
        <taxon>Craniata</taxon>
        <taxon>Vertebrata</taxon>
        <taxon>Euteleostomi</taxon>
        <taxon>Actinopterygii</taxon>
        <taxon>Neopterygii</taxon>
        <taxon>Teleostei</taxon>
        <taxon>Neoteleostei</taxon>
        <taxon>Acanthomorphata</taxon>
        <taxon>Carangaria</taxon>
        <taxon>Carangaria incertae sedis</taxon>
        <taxon>Centropomidae</taxon>
        <taxon>Lates</taxon>
    </lineage>
</organism>
<keyword evidence="8" id="KW-1185">Reference proteome</keyword>
<keyword evidence="4" id="KW-0206">Cytoskeleton</keyword>
<dbReference type="Ensembl" id="ENSLCAT00010024217.1">
    <property type="protein sequence ID" value="ENSLCAP00010023698.1"/>
    <property type="gene ID" value="ENSLCAG00010011134.1"/>
</dbReference>
<reference evidence="7" key="3">
    <citation type="submission" date="2025-09" db="UniProtKB">
        <authorList>
            <consortium name="Ensembl"/>
        </authorList>
    </citation>
    <scope>IDENTIFICATION</scope>
</reference>
<evidence type="ECO:0000256" key="2">
    <source>
        <dbReference type="ARBA" id="ARBA00022490"/>
    </source>
</evidence>
<reference evidence="7" key="2">
    <citation type="submission" date="2025-08" db="UniProtKB">
        <authorList>
            <consortium name="Ensembl"/>
        </authorList>
    </citation>
    <scope>IDENTIFICATION</scope>
</reference>
<accession>A0A4W6DEF8</accession>
<reference evidence="8" key="1">
    <citation type="submission" date="2015-09" db="EMBL/GenBank/DDBJ databases">
        <authorList>
            <person name="Sai Rama Sridatta P."/>
        </authorList>
    </citation>
    <scope>NUCLEOTIDE SEQUENCE [LARGE SCALE GENOMIC DNA]</scope>
</reference>
<dbReference type="STRING" id="8187.ENSLCAP00010023698"/>
<evidence type="ECO:0000256" key="1">
    <source>
        <dbReference type="ARBA" id="ARBA00004120"/>
    </source>
</evidence>
<keyword evidence="3" id="KW-0970">Cilium biogenesis/degradation</keyword>
<name>A0A4W6DEF8_LATCA</name>
<dbReference type="PANTHER" id="PTHR12968:SF4">
    <property type="entry name" value="TECTONIC-LIKE COMPLEX MEMBER MKS1"/>
    <property type="match status" value="1"/>
</dbReference>
<evidence type="ECO:0000256" key="4">
    <source>
        <dbReference type="ARBA" id="ARBA00023212"/>
    </source>
</evidence>
<dbReference type="PANTHER" id="PTHR12968">
    <property type="entry name" value="B9 DOMAIN-CONTAINING"/>
    <property type="match status" value="1"/>
</dbReference>
<proteinExistence type="predicted"/>
<evidence type="ECO:0008006" key="9">
    <source>
        <dbReference type="Google" id="ProtNLM"/>
    </source>
</evidence>
<keyword evidence="2" id="KW-0963">Cytoplasm</keyword>
<evidence type="ECO:0000256" key="5">
    <source>
        <dbReference type="ARBA" id="ARBA00023273"/>
    </source>
</evidence>
<evidence type="ECO:0000313" key="7">
    <source>
        <dbReference type="Ensembl" id="ENSLCAP00010023698.1"/>
    </source>
</evidence>
<feature type="compositionally biased region" description="Polar residues" evidence="6">
    <location>
        <begin position="211"/>
        <end position="220"/>
    </location>
</feature>
<feature type="region of interest" description="Disordered" evidence="6">
    <location>
        <begin position="196"/>
        <end position="220"/>
    </location>
</feature>
<comment type="subcellular location">
    <subcellularLocation>
        <location evidence="1">Cytoplasm</location>
        <location evidence="1">Cytoskeleton</location>
        <location evidence="1">Cilium basal body</location>
    </subcellularLocation>
</comment>
<dbReference type="GO" id="GO:0060271">
    <property type="term" value="P:cilium assembly"/>
    <property type="evidence" value="ECO:0007669"/>
    <property type="project" value="TreeGrafter"/>
</dbReference>
<protein>
    <recommendedName>
        <fullName evidence="9">MKS transition zone complex subunit 1</fullName>
    </recommendedName>
</protein>
<dbReference type="InParanoid" id="A0A4W6DEF8"/>
<evidence type="ECO:0000313" key="8">
    <source>
        <dbReference type="Proteomes" id="UP000314980"/>
    </source>
</evidence>
<dbReference type="InterPro" id="IPR010796">
    <property type="entry name" value="C2_B9-type_dom"/>
</dbReference>